<dbReference type="InterPro" id="IPR009061">
    <property type="entry name" value="DNA-bd_dom_put_sf"/>
</dbReference>
<name>A0A150HL82_9GAMM</name>
<protein>
    <submittedName>
        <fullName evidence="1">Uncharacterized protein</fullName>
    </submittedName>
</protein>
<sequence length="68" mass="7658">MAKYITSDQVCEMFGITKVTLWRWEVKTQWGKPFPAPALASVGGGPKRYLLSEVKNWEKQCIGKKAVA</sequence>
<evidence type="ECO:0000313" key="2">
    <source>
        <dbReference type="Proteomes" id="UP000075680"/>
    </source>
</evidence>
<accession>A0A150HL82</accession>
<organism evidence="1 2">
    <name type="scientific">Acinetobacter venetianus</name>
    <dbReference type="NCBI Taxonomy" id="52133"/>
    <lineage>
        <taxon>Bacteria</taxon>
        <taxon>Pseudomonadati</taxon>
        <taxon>Pseudomonadota</taxon>
        <taxon>Gammaproteobacteria</taxon>
        <taxon>Moraxellales</taxon>
        <taxon>Moraxellaceae</taxon>
        <taxon>Acinetobacter</taxon>
    </lineage>
</organism>
<dbReference type="SUPFAM" id="SSF46955">
    <property type="entry name" value="Putative DNA-binding domain"/>
    <property type="match status" value="1"/>
</dbReference>
<comment type="caution">
    <text evidence="1">The sequence shown here is derived from an EMBL/GenBank/DDBJ whole genome shotgun (WGS) entry which is preliminary data.</text>
</comment>
<proteinExistence type="predicted"/>
<dbReference type="AlphaFoldDB" id="A0A150HL82"/>
<gene>
    <name evidence="1" type="ORF">AVENLUH5627_02644</name>
</gene>
<dbReference type="PATRIC" id="fig|52133.18.peg.2714"/>
<dbReference type="EMBL" id="JRUE01000212">
    <property type="protein sequence ID" value="KXZ65914.1"/>
    <property type="molecule type" value="Genomic_DNA"/>
</dbReference>
<reference evidence="1 2" key="1">
    <citation type="journal article" date="2016" name="Sci. Rep.">
        <title>Genomic and phenotypic characterization of the species Acinetobacter venetianus.</title>
        <authorList>
            <person name="Fondi M."/>
            <person name="Maida I."/>
            <person name="Perrin E."/>
            <person name="Orlandini V."/>
            <person name="La Torre L."/>
            <person name="Bosi E."/>
            <person name="Negroni A."/>
            <person name="Zanaroli G."/>
            <person name="Fava F."/>
            <person name="Decorosi F."/>
            <person name="Giovannetti L."/>
            <person name="Viti C."/>
            <person name="Vaneechoutte M."/>
            <person name="Dijkshoorn L."/>
            <person name="Fani R."/>
        </authorList>
    </citation>
    <scope>NUCLEOTIDE SEQUENCE [LARGE SCALE GENOMIC DNA]</scope>
    <source>
        <strain evidence="1 2">LUH5627</strain>
    </source>
</reference>
<dbReference type="Proteomes" id="UP000075680">
    <property type="component" value="Unassembled WGS sequence"/>
</dbReference>
<evidence type="ECO:0000313" key="1">
    <source>
        <dbReference type="EMBL" id="KXZ65914.1"/>
    </source>
</evidence>
<dbReference type="RefSeq" id="WP_061519332.1">
    <property type="nucleotide sequence ID" value="NZ_JRUE01000212.1"/>
</dbReference>